<dbReference type="PANTHER" id="PTHR36978">
    <property type="entry name" value="P-LOOP CONTAINING NUCLEOTIDE TRIPHOSPHATE HYDROLASE"/>
    <property type="match status" value="1"/>
</dbReference>
<dbReference type="RefSeq" id="XP_062646889.1">
    <property type="nucleotide sequence ID" value="XM_062788988.1"/>
</dbReference>
<dbReference type="Pfam" id="PF17784">
    <property type="entry name" value="Sulfotransfer_4"/>
    <property type="match status" value="1"/>
</dbReference>
<evidence type="ECO:0000313" key="1">
    <source>
        <dbReference type="EMBL" id="KAK4123118.1"/>
    </source>
</evidence>
<organism evidence="1 2">
    <name type="scientific">Parathielavia appendiculata</name>
    <dbReference type="NCBI Taxonomy" id="2587402"/>
    <lineage>
        <taxon>Eukaryota</taxon>
        <taxon>Fungi</taxon>
        <taxon>Dikarya</taxon>
        <taxon>Ascomycota</taxon>
        <taxon>Pezizomycotina</taxon>
        <taxon>Sordariomycetes</taxon>
        <taxon>Sordariomycetidae</taxon>
        <taxon>Sordariales</taxon>
        <taxon>Chaetomiaceae</taxon>
        <taxon>Parathielavia</taxon>
    </lineage>
</organism>
<name>A0AAN6TYI5_9PEZI</name>
<dbReference type="GeneID" id="87825758"/>
<dbReference type="Gene3D" id="3.40.50.300">
    <property type="entry name" value="P-loop containing nucleotide triphosphate hydrolases"/>
    <property type="match status" value="1"/>
</dbReference>
<comment type="caution">
    <text evidence="1">The sequence shown here is derived from an EMBL/GenBank/DDBJ whole genome shotgun (WGS) entry which is preliminary data.</text>
</comment>
<dbReference type="EMBL" id="MU853229">
    <property type="protein sequence ID" value="KAK4123118.1"/>
    <property type="molecule type" value="Genomic_DNA"/>
</dbReference>
<dbReference type="PANTHER" id="PTHR36978:SF4">
    <property type="entry name" value="P-LOOP CONTAINING NUCLEOSIDE TRIPHOSPHATE HYDROLASE PROTEIN"/>
    <property type="match status" value="1"/>
</dbReference>
<sequence length="271" mass="31192">LKIINAVLPRMGTKSMALAYQTLGLVHHALLEETFDTPWSLLEEATEATWPGVYGAPSPPRPPYTRQDWDCLWGNDYDVGTDLAGPFMLELIKAYPEAKVVVIQRDFAPWWESFKYQLFDGVTAQPRAAITKFVYWNVFGVTSVHAMSKLFFGMLGGRTKEECEKKAYERYYEEVRRAVPESRRLEYQLNHGWGPLCKFLGVEVPNTEFPRVNSTEEFRQDIKARFLRIWNCSKSCIAGDCWVGHRFAGLAWCKVPLTDCVLWFIDSELNV</sequence>
<feature type="non-terminal residue" evidence="1">
    <location>
        <position position="1"/>
    </location>
</feature>
<keyword evidence="2" id="KW-1185">Reference proteome</keyword>
<gene>
    <name evidence="1" type="ORF">N657DRAFT_573771</name>
</gene>
<reference evidence="1" key="2">
    <citation type="submission" date="2023-05" db="EMBL/GenBank/DDBJ databases">
        <authorList>
            <consortium name="Lawrence Berkeley National Laboratory"/>
            <person name="Steindorff A."/>
            <person name="Hensen N."/>
            <person name="Bonometti L."/>
            <person name="Westerberg I."/>
            <person name="Brannstrom I.O."/>
            <person name="Guillou S."/>
            <person name="Cros-Aarteil S."/>
            <person name="Calhoun S."/>
            <person name="Haridas S."/>
            <person name="Kuo A."/>
            <person name="Mondo S."/>
            <person name="Pangilinan J."/>
            <person name="Riley R."/>
            <person name="Labutti K."/>
            <person name="Andreopoulos B."/>
            <person name="Lipzen A."/>
            <person name="Chen C."/>
            <person name="Yanf M."/>
            <person name="Daum C."/>
            <person name="Ng V."/>
            <person name="Clum A."/>
            <person name="Ohm R."/>
            <person name="Martin F."/>
            <person name="Silar P."/>
            <person name="Natvig D."/>
            <person name="Lalanne C."/>
            <person name="Gautier V."/>
            <person name="Ament-Velasquez S.L."/>
            <person name="Kruys A."/>
            <person name="Hutchinson M.I."/>
            <person name="Powell A.J."/>
            <person name="Barry K."/>
            <person name="Miller A.N."/>
            <person name="Grigoriev I.V."/>
            <person name="Debuchy R."/>
            <person name="Gladieux P."/>
            <person name="Thoren M.H."/>
            <person name="Johannesson H."/>
        </authorList>
    </citation>
    <scope>NUCLEOTIDE SEQUENCE</scope>
    <source>
        <strain evidence="1">CBS 731.68</strain>
    </source>
</reference>
<protein>
    <submittedName>
        <fullName evidence="1">Uncharacterized protein</fullName>
    </submittedName>
</protein>
<proteinExistence type="predicted"/>
<dbReference type="InterPro" id="IPR027417">
    <property type="entry name" value="P-loop_NTPase"/>
</dbReference>
<dbReference type="AlphaFoldDB" id="A0AAN6TYI5"/>
<dbReference type="SUPFAM" id="SSF52540">
    <property type="entry name" value="P-loop containing nucleoside triphosphate hydrolases"/>
    <property type="match status" value="1"/>
</dbReference>
<reference evidence="1" key="1">
    <citation type="journal article" date="2023" name="Mol. Phylogenet. Evol.">
        <title>Genome-scale phylogeny and comparative genomics of the fungal order Sordariales.</title>
        <authorList>
            <person name="Hensen N."/>
            <person name="Bonometti L."/>
            <person name="Westerberg I."/>
            <person name="Brannstrom I.O."/>
            <person name="Guillou S."/>
            <person name="Cros-Aarteil S."/>
            <person name="Calhoun S."/>
            <person name="Haridas S."/>
            <person name="Kuo A."/>
            <person name="Mondo S."/>
            <person name="Pangilinan J."/>
            <person name="Riley R."/>
            <person name="LaButti K."/>
            <person name="Andreopoulos B."/>
            <person name="Lipzen A."/>
            <person name="Chen C."/>
            <person name="Yan M."/>
            <person name="Daum C."/>
            <person name="Ng V."/>
            <person name="Clum A."/>
            <person name="Steindorff A."/>
            <person name="Ohm R.A."/>
            <person name="Martin F."/>
            <person name="Silar P."/>
            <person name="Natvig D.O."/>
            <person name="Lalanne C."/>
            <person name="Gautier V."/>
            <person name="Ament-Velasquez S.L."/>
            <person name="Kruys A."/>
            <person name="Hutchinson M.I."/>
            <person name="Powell A.J."/>
            <person name="Barry K."/>
            <person name="Miller A.N."/>
            <person name="Grigoriev I.V."/>
            <person name="Debuchy R."/>
            <person name="Gladieux P."/>
            <person name="Hiltunen Thoren M."/>
            <person name="Johannesson H."/>
        </authorList>
    </citation>
    <scope>NUCLEOTIDE SEQUENCE</scope>
    <source>
        <strain evidence="1">CBS 731.68</strain>
    </source>
</reference>
<evidence type="ECO:0000313" key="2">
    <source>
        <dbReference type="Proteomes" id="UP001302602"/>
    </source>
</evidence>
<dbReference type="Proteomes" id="UP001302602">
    <property type="component" value="Unassembled WGS sequence"/>
</dbReference>
<accession>A0AAN6TYI5</accession>
<dbReference type="InterPro" id="IPR040632">
    <property type="entry name" value="Sulfotransfer_4"/>
</dbReference>